<dbReference type="RefSeq" id="WP_023401397.1">
    <property type="nucleotide sequence ID" value="NZ_AUSV01000128.1"/>
</dbReference>
<evidence type="ECO:0000256" key="1">
    <source>
        <dbReference type="SAM" id="Phobius"/>
    </source>
</evidence>
<keyword evidence="1" id="KW-0812">Transmembrane</keyword>
<gene>
    <name evidence="2" type="ORF">PL2TA16_01140</name>
</gene>
<feature type="transmembrane region" description="Helical" evidence="1">
    <location>
        <begin position="15"/>
        <end position="39"/>
    </location>
</feature>
<dbReference type="AlphaFoldDB" id="V4HMY0"/>
<proteinExistence type="predicted"/>
<name>V4HMY0_PSEL2</name>
<dbReference type="PATRIC" id="fig|1353533.3.peg.4562"/>
<dbReference type="InterPro" id="IPR023380">
    <property type="entry name" value="DsbB-like_sf"/>
</dbReference>
<dbReference type="Proteomes" id="UP000017820">
    <property type="component" value="Unassembled WGS sequence"/>
</dbReference>
<keyword evidence="1" id="KW-1133">Transmembrane helix</keyword>
<keyword evidence="1" id="KW-0472">Membrane</keyword>
<organism evidence="2 3">
    <name type="scientific">Pseudoalteromonas luteoviolacea (strain 2ta16)</name>
    <dbReference type="NCBI Taxonomy" id="1353533"/>
    <lineage>
        <taxon>Bacteria</taxon>
        <taxon>Pseudomonadati</taxon>
        <taxon>Pseudomonadota</taxon>
        <taxon>Gammaproteobacteria</taxon>
        <taxon>Alteromonadales</taxon>
        <taxon>Pseudoalteromonadaceae</taxon>
        <taxon>Pseudoalteromonas</taxon>
    </lineage>
</organism>
<accession>V4HMY0</accession>
<dbReference type="SUPFAM" id="SSF158442">
    <property type="entry name" value="DsbB-like"/>
    <property type="match status" value="1"/>
</dbReference>
<comment type="caution">
    <text evidence="2">The sequence shown here is derived from an EMBL/GenBank/DDBJ whole genome shotgun (WGS) entry which is preliminary data.</text>
</comment>
<dbReference type="EMBL" id="AUSV01000128">
    <property type="protein sequence ID" value="ESP91133.1"/>
    <property type="molecule type" value="Genomic_DNA"/>
</dbReference>
<evidence type="ECO:0000313" key="2">
    <source>
        <dbReference type="EMBL" id="ESP91133.1"/>
    </source>
</evidence>
<feature type="transmembrane region" description="Helical" evidence="1">
    <location>
        <begin position="46"/>
        <end position="62"/>
    </location>
</feature>
<reference evidence="2 3" key="1">
    <citation type="submission" date="2013-07" db="EMBL/GenBank/DDBJ databases">
        <title>Draft genome sequence of Pseudoalteromonas luteoviolacea 2ta16.</title>
        <authorList>
            <person name="Allen E.E."/>
            <person name="Azam F."/>
            <person name="Podell S."/>
        </authorList>
    </citation>
    <scope>NUCLEOTIDE SEQUENCE [LARGE SCALE GENOMIC DNA]</scope>
    <source>
        <strain evidence="2 3">2ta16</strain>
    </source>
</reference>
<sequence>MAPLQLETYIKYSKFVALAAILISIVAWTVELTGVVYVCPYCRTQRTAIGLLGLLLILPSASHWISKYAALVIGFFGAVVAANQHFMGWKKISAGTFKFHEHIAMDPFILSGMAMTGIIGLVFLHLKQVNPNKVND</sequence>
<protein>
    <submittedName>
        <fullName evidence="2">Disulfide bond formation protein DsbB</fullName>
    </submittedName>
</protein>
<evidence type="ECO:0000313" key="3">
    <source>
        <dbReference type="Proteomes" id="UP000017820"/>
    </source>
</evidence>
<feature type="transmembrane region" description="Helical" evidence="1">
    <location>
        <begin position="108"/>
        <end position="126"/>
    </location>
</feature>